<evidence type="ECO:0000256" key="4">
    <source>
        <dbReference type="ARBA" id="ARBA00022692"/>
    </source>
</evidence>
<dbReference type="Pfam" id="PF13520">
    <property type="entry name" value="AA_permease_2"/>
    <property type="match status" value="1"/>
</dbReference>
<dbReference type="NCBIfam" id="NF011775">
    <property type="entry name" value="PRK15238.1"/>
    <property type="match status" value="1"/>
</dbReference>
<dbReference type="GO" id="GO:0005886">
    <property type="term" value="C:plasma membrane"/>
    <property type="evidence" value="ECO:0007669"/>
    <property type="project" value="UniProtKB-SubCell"/>
</dbReference>
<sequence length="514" mass="55904">MESNEKDYKKSSKKKMGLVGIIFMIFVAVFGFGNVPLSFYKMGYAAIPWYVISAVLFFVPYALMFSEFGSAFKNERGGIYSWMEKSVGPKFAFVGTFMWYASNIIWMVLVSSTIWIPVSNFIYGSDTTQSWALFGIKSLSGPKTVGIIGILWIIFVSYVSSKGLDKIKKFTDVGGVAVVIVNIVVVVGALAVFFAHGCHFAEPIEGLKTFTQSPNHAYAGNPLLTLAFVVYALFAYGGVEAIAGVVDETENPEKNFPKGVMISALVITIGYSLCVFLVGMFTNWNTVMTAKTANQGNVTYVVMANLGYVLAQTFGASQAASIVAGQWMSRVVAVLMFLPLAGAFFTLTYSPLKQLIEGTPKGLWPGRIGEVTDGVPKFAMAIQAIVVCVIIALTSFGGDSMAKLFDILVAMSNVATTLPCVFIAFAFGPFKRNTDIVKPFSAFKSVKSGVAWSLIVTITVALANFFCIIQPAMEGDIPTSIWSAIGPVIFTIVPLLMFRRYENKNKTNNNQRAI</sequence>
<dbReference type="RefSeq" id="WP_169296294.1">
    <property type="nucleotide sequence ID" value="NZ_JABBNI010000007.1"/>
</dbReference>
<keyword evidence="5 7" id="KW-1133">Transmembrane helix</keyword>
<dbReference type="PIRSF" id="PIRSF006060">
    <property type="entry name" value="AA_transporter"/>
    <property type="match status" value="1"/>
</dbReference>
<feature type="transmembrane region" description="Helical" evidence="7">
    <location>
        <begin position="378"/>
        <end position="396"/>
    </location>
</feature>
<keyword evidence="2" id="KW-0813">Transport</keyword>
<evidence type="ECO:0000256" key="7">
    <source>
        <dbReference type="SAM" id="Phobius"/>
    </source>
</evidence>
<evidence type="ECO:0000256" key="5">
    <source>
        <dbReference type="ARBA" id="ARBA00022989"/>
    </source>
</evidence>
<organism evidence="8 9">
    <name type="scientific">Clostridium muellerianum</name>
    <dbReference type="NCBI Taxonomy" id="2716538"/>
    <lineage>
        <taxon>Bacteria</taxon>
        <taxon>Bacillati</taxon>
        <taxon>Bacillota</taxon>
        <taxon>Clostridia</taxon>
        <taxon>Eubacteriales</taxon>
        <taxon>Clostridiaceae</taxon>
        <taxon>Clostridium</taxon>
    </lineage>
</organism>
<feature type="transmembrane region" description="Helical" evidence="7">
    <location>
        <begin position="260"/>
        <end position="281"/>
    </location>
</feature>
<gene>
    <name evidence="8" type="primary">yjeM</name>
    <name evidence="8" type="ORF">HBE96_03045</name>
</gene>
<evidence type="ECO:0000256" key="3">
    <source>
        <dbReference type="ARBA" id="ARBA00022475"/>
    </source>
</evidence>
<comment type="subcellular location">
    <subcellularLocation>
        <location evidence="1">Cell membrane</location>
        <topology evidence="1">Multi-pass membrane protein</topology>
    </subcellularLocation>
</comment>
<evidence type="ECO:0000256" key="2">
    <source>
        <dbReference type="ARBA" id="ARBA00022448"/>
    </source>
</evidence>
<evidence type="ECO:0000256" key="1">
    <source>
        <dbReference type="ARBA" id="ARBA00004651"/>
    </source>
</evidence>
<accession>A0A7Y0HNK1</accession>
<feature type="transmembrane region" description="Helical" evidence="7">
    <location>
        <begin position="408"/>
        <end position="430"/>
    </location>
</feature>
<keyword evidence="9" id="KW-1185">Reference proteome</keyword>
<evidence type="ECO:0000313" key="8">
    <source>
        <dbReference type="EMBL" id="NMM61683.1"/>
    </source>
</evidence>
<keyword evidence="3" id="KW-1003">Cell membrane</keyword>
<keyword evidence="4 7" id="KW-0812">Transmembrane</keyword>
<feature type="transmembrane region" description="Helical" evidence="7">
    <location>
        <begin position="450"/>
        <end position="469"/>
    </location>
</feature>
<dbReference type="PANTHER" id="PTHR42770">
    <property type="entry name" value="AMINO ACID TRANSPORTER-RELATED"/>
    <property type="match status" value="1"/>
</dbReference>
<reference evidence="8 9" key="1">
    <citation type="submission" date="2020-06" db="EMBL/GenBank/DDBJ databases">
        <title>Complete Genome Sequence of Clostridium muelleri sp. nov. P21T, an Acid-Alcohol Producing Acetogen Isolated from Old Hay.</title>
        <authorList>
            <person name="Duncan K.E."/>
            <person name="Tanner R.S."/>
        </authorList>
    </citation>
    <scope>NUCLEOTIDE SEQUENCE [LARGE SCALE GENOMIC DNA]</scope>
    <source>
        <strain evidence="8 9">P21</strain>
    </source>
</reference>
<feature type="transmembrane region" description="Helical" evidence="7">
    <location>
        <begin position="144"/>
        <end position="161"/>
    </location>
</feature>
<dbReference type="Gene3D" id="1.20.1740.10">
    <property type="entry name" value="Amino acid/polyamine transporter I"/>
    <property type="match status" value="1"/>
</dbReference>
<dbReference type="EMBL" id="JABBNI010000007">
    <property type="protein sequence ID" value="NMM61683.1"/>
    <property type="molecule type" value="Genomic_DNA"/>
</dbReference>
<dbReference type="InterPro" id="IPR002293">
    <property type="entry name" value="AA/rel_permease1"/>
</dbReference>
<name>A0A7Y0HNK1_9CLOT</name>
<dbReference type="InterPro" id="IPR050367">
    <property type="entry name" value="APC_superfamily"/>
</dbReference>
<feature type="transmembrane region" description="Helical" evidence="7">
    <location>
        <begin position="173"/>
        <end position="197"/>
    </location>
</feature>
<dbReference type="AlphaFoldDB" id="A0A7Y0HNK1"/>
<protein>
    <submittedName>
        <fullName evidence="8">Glutamate/gamma-aminobutyrate family transporter YjeM</fullName>
    </submittedName>
</protein>
<feature type="transmembrane region" description="Helical" evidence="7">
    <location>
        <begin position="91"/>
        <end position="116"/>
    </location>
</feature>
<feature type="transmembrane region" description="Helical" evidence="7">
    <location>
        <begin position="16"/>
        <end position="35"/>
    </location>
</feature>
<dbReference type="GO" id="GO:0022857">
    <property type="term" value="F:transmembrane transporter activity"/>
    <property type="evidence" value="ECO:0007669"/>
    <property type="project" value="InterPro"/>
</dbReference>
<feature type="transmembrane region" description="Helical" evidence="7">
    <location>
        <begin position="47"/>
        <end position="70"/>
    </location>
</feature>
<feature type="transmembrane region" description="Helical" evidence="7">
    <location>
        <begin position="331"/>
        <end position="352"/>
    </location>
</feature>
<feature type="transmembrane region" description="Helical" evidence="7">
    <location>
        <begin position="217"/>
        <end position="239"/>
    </location>
</feature>
<feature type="transmembrane region" description="Helical" evidence="7">
    <location>
        <begin position="481"/>
        <end position="498"/>
    </location>
</feature>
<keyword evidence="6 7" id="KW-0472">Membrane</keyword>
<evidence type="ECO:0000313" key="9">
    <source>
        <dbReference type="Proteomes" id="UP000537131"/>
    </source>
</evidence>
<comment type="caution">
    <text evidence="8">The sequence shown here is derived from an EMBL/GenBank/DDBJ whole genome shotgun (WGS) entry which is preliminary data.</text>
</comment>
<evidence type="ECO:0000256" key="6">
    <source>
        <dbReference type="ARBA" id="ARBA00023136"/>
    </source>
</evidence>
<proteinExistence type="predicted"/>
<dbReference type="PANTHER" id="PTHR42770:SF15">
    <property type="entry name" value="GLUTAMATE_GAMMA-AMINOBUTYRATE ANTIPORTER-RELATED"/>
    <property type="match status" value="1"/>
</dbReference>
<dbReference type="Proteomes" id="UP000537131">
    <property type="component" value="Unassembled WGS sequence"/>
</dbReference>